<dbReference type="EMBL" id="DRBS01000286">
    <property type="protein sequence ID" value="HDD44716.1"/>
    <property type="molecule type" value="Genomic_DNA"/>
</dbReference>
<dbReference type="InterPro" id="IPR001085">
    <property type="entry name" value="Ser_HO-MeTrfase"/>
</dbReference>
<evidence type="ECO:0000256" key="10">
    <source>
        <dbReference type="ARBA" id="ARBA00022679"/>
    </source>
</evidence>
<dbReference type="AlphaFoldDB" id="A0A7C0U386"/>
<dbReference type="GO" id="GO:0004372">
    <property type="term" value="F:glycine hydroxymethyltransferase activity"/>
    <property type="evidence" value="ECO:0007669"/>
    <property type="project" value="UniProtKB-UniRule"/>
</dbReference>
<dbReference type="InterPro" id="IPR015424">
    <property type="entry name" value="PyrdxlP-dep_Trfase"/>
</dbReference>
<dbReference type="InterPro" id="IPR049943">
    <property type="entry name" value="Ser_HO-MeTrfase-like"/>
</dbReference>
<evidence type="ECO:0000256" key="12">
    <source>
        <dbReference type="ARBA" id="ARBA00023235"/>
    </source>
</evidence>
<dbReference type="InterPro" id="IPR004785">
    <property type="entry name" value="RpiB"/>
</dbReference>
<feature type="modified residue" description="N6-(pyridoxal phosphate)lysine" evidence="13">
    <location>
        <position position="376"/>
    </location>
</feature>
<dbReference type="InterPro" id="IPR036569">
    <property type="entry name" value="RpiB_LacA_LacB_sf"/>
</dbReference>
<dbReference type="InterPro" id="IPR039429">
    <property type="entry name" value="SHMT-like_dom"/>
</dbReference>
<protein>
    <recommendedName>
        <fullName evidence="13">Serine hydroxymethyltransferase</fullName>
        <shortName evidence="13">SHMT</shortName>
        <shortName evidence="13">Serine methylase</shortName>
        <ecNumber evidence="13">2.1.2.1</ecNumber>
    </recommendedName>
</protein>
<evidence type="ECO:0000256" key="11">
    <source>
        <dbReference type="ARBA" id="ARBA00022898"/>
    </source>
</evidence>
<dbReference type="PANTHER" id="PTHR11680">
    <property type="entry name" value="SERINE HYDROXYMETHYLTRANSFERASE"/>
    <property type="match status" value="1"/>
</dbReference>
<dbReference type="InterPro" id="IPR003500">
    <property type="entry name" value="RpiB_LacA_LacB"/>
</dbReference>
<evidence type="ECO:0000256" key="1">
    <source>
        <dbReference type="ARBA" id="ARBA00001528"/>
    </source>
</evidence>
<evidence type="ECO:0000256" key="3">
    <source>
        <dbReference type="ARBA" id="ARBA00004496"/>
    </source>
</evidence>
<gene>
    <name evidence="15" type="primary">rpiB</name>
    <name evidence="13" type="synonym">glyA</name>
    <name evidence="15" type="ORF">ENG63_07650</name>
</gene>
<dbReference type="Pfam" id="PF00464">
    <property type="entry name" value="SHMT"/>
    <property type="match status" value="1"/>
</dbReference>
<dbReference type="CDD" id="cd00378">
    <property type="entry name" value="SHMT"/>
    <property type="match status" value="1"/>
</dbReference>
<dbReference type="Gene3D" id="3.40.1400.10">
    <property type="entry name" value="Sugar-phosphate isomerase, RpiB/LacA/LacB"/>
    <property type="match status" value="1"/>
</dbReference>
<dbReference type="NCBIfam" id="NF004051">
    <property type="entry name" value="PRK05571.1"/>
    <property type="match status" value="1"/>
</dbReference>
<dbReference type="Proteomes" id="UP000886289">
    <property type="component" value="Unassembled WGS sequence"/>
</dbReference>
<comment type="subunit">
    <text evidence="6 13">Homodimer.</text>
</comment>
<dbReference type="GO" id="GO:0030170">
    <property type="term" value="F:pyridoxal phosphate binding"/>
    <property type="evidence" value="ECO:0007669"/>
    <property type="project" value="UniProtKB-UniRule"/>
</dbReference>
<dbReference type="InterPro" id="IPR015422">
    <property type="entry name" value="PyrdxlP-dep_Trfase_small"/>
</dbReference>
<dbReference type="GO" id="GO:0016861">
    <property type="term" value="F:intramolecular oxidoreductase activity, interconverting aldoses and ketoses"/>
    <property type="evidence" value="ECO:0007669"/>
    <property type="project" value="UniProtKB-ARBA"/>
</dbReference>
<dbReference type="UniPathway" id="UPA00288">
    <property type="reaction ID" value="UER01023"/>
</dbReference>
<evidence type="ECO:0000256" key="2">
    <source>
        <dbReference type="ARBA" id="ARBA00001933"/>
    </source>
</evidence>
<comment type="cofactor">
    <cofactor evidence="2 13">
        <name>pyridoxal 5'-phosphate</name>
        <dbReference type="ChEBI" id="CHEBI:597326"/>
    </cofactor>
</comment>
<dbReference type="HAMAP" id="MF_00051">
    <property type="entry name" value="SHMT"/>
    <property type="match status" value="1"/>
</dbReference>
<dbReference type="InterPro" id="IPR015421">
    <property type="entry name" value="PyrdxlP-dep_Trfase_major"/>
</dbReference>
<proteinExistence type="inferred from homology"/>
<comment type="similarity">
    <text evidence="4 13">Belongs to the SHMT family.</text>
</comment>
<evidence type="ECO:0000259" key="14">
    <source>
        <dbReference type="Pfam" id="PF00464"/>
    </source>
</evidence>
<evidence type="ECO:0000256" key="6">
    <source>
        <dbReference type="ARBA" id="ARBA00011738"/>
    </source>
</evidence>
<keyword evidence="12 15" id="KW-0413">Isomerase</keyword>
<dbReference type="GO" id="GO:0035999">
    <property type="term" value="P:tetrahydrofolate interconversion"/>
    <property type="evidence" value="ECO:0007669"/>
    <property type="project" value="UniProtKB-UniRule"/>
</dbReference>
<evidence type="ECO:0000256" key="5">
    <source>
        <dbReference type="ARBA" id="ARBA00008754"/>
    </source>
</evidence>
<comment type="similarity">
    <text evidence="5">Belongs to the LacAB/RpiB family.</text>
</comment>
<keyword evidence="9 13" id="KW-0028">Amino-acid biosynthesis</keyword>
<evidence type="ECO:0000256" key="7">
    <source>
        <dbReference type="ARBA" id="ARBA00022490"/>
    </source>
</evidence>
<dbReference type="GO" id="GO:0005829">
    <property type="term" value="C:cytosol"/>
    <property type="evidence" value="ECO:0007669"/>
    <property type="project" value="TreeGrafter"/>
</dbReference>
<sequence length="565" mass="62821">MQKIAIGSDHAGFKLKEFLKNILLERGYEIKDVGTQSEESVDYPYFAWAVARAVASQECDRGILVCGSGIGMSIVANRLPGVRAALCNNCFLAKASREHNDANILVLGERDVDQNHALEILNTWLETQFAGGRHARRINQIDNEYCALDDYSYLKRFDPELVEGLEGEINRQKYKLELIASENIASPWVRQVMASVMTHKYAEGYPGRRYYGGCEYVDIAETLAIERVKKIFGADYANVQPHSGTQANMAVYFAVLKPGDTILSMSLPHGGHLSHGSPVNFSGQLYNIVFYGVSRETETIDYEEVRQLALKHKPKLILAGASAYPRIIDFKKFREIADEVGAYLMVDMAHIAGLIAAGLHPSPIPYAHFITSTTHKTMRGPRGAFILAKEEFAKIINKTTFPGIQGGPMMHIIAAKALAFKEALTESFKEYQKQVIANAKKLAEILKNAGYRLVSGGTDNHLFLVDLTDKGITGKDAEKALDAAGITVNKNTIPFDTKSPFITSGIRIGTPAVTTRGMKEKEMEIIGEFIIKILTNINNEKVINQLRKEVKEFCAQFPLFAWRIY</sequence>
<dbReference type="NCBIfam" id="TIGR01120">
    <property type="entry name" value="rpiB"/>
    <property type="match status" value="1"/>
</dbReference>
<comment type="caution">
    <text evidence="15">The sequence shown here is derived from an EMBL/GenBank/DDBJ whole genome shotgun (WGS) entry which is preliminary data.</text>
</comment>
<dbReference type="GO" id="GO:0005975">
    <property type="term" value="P:carbohydrate metabolic process"/>
    <property type="evidence" value="ECO:0007669"/>
    <property type="project" value="InterPro"/>
</dbReference>
<dbReference type="Pfam" id="PF02502">
    <property type="entry name" value="LacAB_rpiB"/>
    <property type="match status" value="1"/>
</dbReference>
<feature type="binding site" evidence="13">
    <location>
        <position position="267"/>
    </location>
    <ligand>
        <name>(6S)-5,6,7,8-tetrahydrofolate</name>
        <dbReference type="ChEBI" id="CHEBI:57453"/>
    </ligand>
</feature>
<comment type="function">
    <text evidence="13">Catalyzes the reversible interconversion of serine and glycine with tetrahydrofolate (THF) serving as the one-carbon carrier. This reaction serves as the major source of one-carbon groups required for the biosynthesis of purines, thymidylate, methionine, and other important biomolecules. Also exhibits THF-independent aldolase activity toward beta-hydroxyamino acids, producing glycine and aldehydes, via a retro-aldol mechanism.</text>
</comment>
<comment type="subcellular location">
    <subcellularLocation>
        <location evidence="3 13">Cytoplasm</location>
    </subcellularLocation>
</comment>
<evidence type="ECO:0000256" key="9">
    <source>
        <dbReference type="ARBA" id="ARBA00022605"/>
    </source>
</evidence>
<organism evidence="15">
    <name type="scientific">Desulfofervidus auxilii</name>
    <dbReference type="NCBI Taxonomy" id="1621989"/>
    <lineage>
        <taxon>Bacteria</taxon>
        <taxon>Pseudomonadati</taxon>
        <taxon>Thermodesulfobacteriota</taxon>
        <taxon>Candidatus Desulfofervidia</taxon>
        <taxon>Candidatus Desulfofervidales</taxon>
        <taxon>Candidatus Desulfofervidaceae</taxon>
        <taxon>Candidatus Desulfofervidus</taxon>
    </lineage>
</organism>
<evidence type="ECO:0000313" key="15">
    <source>
        <dbReference type="EMBL" id="HDD44716.1"/>
    </source>
</evidence>
<dbReference type="InterPro" id="IPR019798">
    <property type="entry name" value="Ser_HO-MeTrfase_PLP_BS"/>
</dbReference>
<dbReference type="FunFam" id="3.90.1150.10:FF:000003">
    <property type="entry name" value="Serine hydroxymethyltransferase"/>
    <property type="match status" value="1"/>
</dbReference>
<dbReference type="NCBIfam" id="TIGR00689">
    <property type="entry name" value="rpiB_lacA_lacB"/>
    <property type="match status" value="1"/>
</dbReference>
<accession>A0A7C0U386</accession>
<evidence type="ECO:0000256" key="13">
    <source>
        <dbReference type="HAMAP-Rule" id="MF_00051"/>
    </source>
</evidence>
<comment type="pathway">
    <text evidence="13">Amino-acid biosynthesis; glycine biosynthesis; glycine from L-serine: step 1/1.</text>
</comment>
<keyword evidence="7 13" id="KW-0963">Cytoplasm</keyword>
<evidence type="ECO:0000256" key="4">
    <source>
        <dbReference type="ARBA" id="ARBA00006376"/>
    </source>
</evidence>
<dbReference type="UniPathway" id="UPA00193"/>
<keyword evidence="10 13" id="KW-0808">Transferase</keyword>
<dbReference type="PROSITE" id="PS00096">
    <property type="entry name" value="SHMT"/>
    <property type="match status" value="1"/>
</dbReference>
<reference evidence="15" key="1">
    <citation type="journal article" date="2020" name="mSystems">
        <title>Genome- and Community-Level Interaction Insights into Carbon Utilization and Element Cycling Functions of Hydrothermarchaeota in Hydrothermal Sediment.</title>
        <authorList>
            <person name="Zhou Z."/>
            <person name="Liu Y."/>
            <person name="Xu W."/>
            <person name="Pan J."/>
            <person name="Luo Z.H."/>
            <person name="Li M."/>
        </authorList>
    </citation>
    <scope>NUCLEOTIDE SEQUENCE [LARGE SCALE GENOMIC DNA]</scope>
    <source>
        <strain evidence="15">HyVt-233</strain>
    </source>
</reference>
<feature type="domain" description="Serine hydroxymethyltransferase-like" evidence="14">
    <location>
        <begin position="154"/>
        <end position="530"/>
    </location>
</feature>
<dbReference type="NCBIfam" id="NF000586">
    <property type="entry name" value="PRK00011.1"/>
    <property type="match status" value="1"/>
</dbReference>
<comment type="pathway">
    <text evidence="13">One-carbon metabolism; tetrahydrofolate interconversion.</text>
</comment>
<evidence type="ECO:0000256" key="8">
    <source>
        <dbReference type="ARBA" id="ARBA00022563"/>
    </source>
</evidence>
<dbReference type="GO" id="GO:0019264">
    <property type="term" value="P:glycine biosynthetic process from serine"/>
    <property type="evidence" value="ECO:0007669"/>
    <property type="project" value="UniProtKB-UniRule"/>
</dbReference>
<feature type="binding site" evidence="13">
    <location>
        <position position="390"/>
    </location>
    <ligand>
        <name>(6S)-5,6,7,8-tetrahydrofolate</name>
        <dbReference type="ChEBI" id="CHEBI:57453"/>
    </ligand>
</feature>
<comment type="catalytic activity">
    <reaction evidence="1 13">
        <text>(6R)-5,10-methylene-5,6,7,8-tetrahydrofolate + glycine + H2O = (6S)-5,6,7,8-tetrahydrofolate + L-serine</text>
        <dbReference type="Rhea" id="RHEA:15481"/>
        <dbReference type="ChEBI" id="CHEBI:15377"/>
        <dbReference type="ChEBI" id="CHEBI:15636"/>
        <dbReference type="ChEBI" id="CHEBI:33384"/>
        <dbReference type="ChEBI" id="CHEBI:57305"/>
        <dbReference type="ChEBI" id="CHEBI:57453"/>
        <dbReference type="EC" id="2.1.2.1"/>
    </reaction>
</comment>
<feature type="site" description="Plays an important role in substrate specificity" evidence="13">
    <location>
        <position position="375"/>
    </location>
</feature>
<name>A0A7C0U386_DESA2</name>
<dbReference type="EC" id="2.1.2.1" evidence="13"/>
<dbReference type="Gene3D" id="3.90.1150.10">
    <property type="entry name" value="Aspartate Aminotransferase, domain 1"/>
    <property type="match status" value="1"/>
</dbReference>
<keyword evidence="8 13" id="KW-0554">One-carbon metabolism</keyword>
<dbReference type="FunFam" id="3.40.640.10:FF:000001">
    <property type="entry name" value="Serine hydroxymethyltransferase"/>
    <property type="match status" value="1"/>
</dbReference>
<dbReference type="Gene3D" id="3.40.640.10">
    <property type="entry name" value="Type I PLP-dependent aspartate aminotransferase-like (Major domain)"/>
    <property type="match status" value="1"/>
</dbReference>
<feature type="binding site" evidence="13">
    <location>
        <begin position="271"/>
        <end position="273"/>
    </location>
    <ligand>
        <name>(6S)-5,6,7,8-tetrahydrofolate</name>
        <dbReference type="ChEBI" id="CHEBI:57453"/>
    </ligand>
</feature>
<feature type="binding site" evidence="13">
    <location>
        <begin position="499"/>
        <end position="501"/>
    </location>
    <ligand>
        <name>(6S)-5,6,7,8-tetrahydrofolate</name>
        <dbReference type="ChEBI" id="CHEBI:57453"/>
    </ligand>
</feature>
<dbReference type="PANTHER" id="PTHR11680:SF35">
    <property type="entry name" value="SERINE HYDROXYMETHYLTRANSFERASE 1"/>
    <property type="match status" value="1"/>
</dbReference>
<dbReference type="SUPFAM" id="SSF53383">
    <property type="entry name" value="PLP-dependent transferases"/>
    <property type="match status" value="1"/>
</dbReference>
<dbReference type="SUPFAM" id="SSF89623">
    <property type="entry name" value="Ribose/Galactose isomerase RpiB/AlsB"/>
    <property type="match status" value="1"/>
</dbReference>
<keyword evidence="11 13" id="KW-0663">Pyridoxal phosphate</keyword>